<reference evidence="2 3" key="1">
    <citation type="submission" date="2021-03" db="EMBL/GenBank/DDBJ databases">
        <title>Aliifodinibius sp. nov., a new bacterium isolated from saline soil.</title>
        <authorList>
            <person name="Galisteo C."/>
            <person name="De La Haba R."/>
            <person name="Sanchez-Porro C."/>
            <person name="Ventosa A."/>
        </authorList>
    </citation>
    <scope>NUCLEOTIDE SEQUENCE [LARGE SCALE GENOMIC DNA]</scope>
    <source>
        <strain evidence="2 3">1BSP15-2V2</strain>
    </source>
</reference>
<sequence>MPETNGWMLGGQFEQPVDDQLIMLRLGFVAIGAAGNTCYLLALLLLAQNRDGA</sequence>
<comment type="caution">
    <text evidence="2">The sequence shown here is derived from an EMBL/GenBank/DDBJ whole genome shotgun (WGS) entry which is preliminary data.</text>
</comment>
<keyword evidence="1" id="KW-0472">Membrane</keyword>
<keyword evidence="3" id="KW-1185">Reference proteome</keyword>
<evidence type="ECO:0008006" key="4">
    <source>
        <dbReference type="Google" id="ProtNLM"/>
    </source>
</evidence>
<protein>
    <recommendedName>
        <fullName evidence="4">Phage shock protein C (PspC) family protein</fullName>
    </recommendedName>
</protein>
<gene>
    <name evidence="2" type="ORF">J6I44_14770</name>
</gene>
<proteinExistence type="predicted"/>
<evidence type="ECO:0000256" key="1">
    <source>
        <dbReference type="SAM" id="Phobius"/>
    </source>
</evidence>
<name>A0ABT3PQL9_9BACT</name>
<keyword evidence="1" id="KW-0812">Transmembrane</keyword>
<evidence type="ECO:0000313" key="3">
    <source>
        <dbReference type="Proteomes" id="UP001207918"/>
    </source>
</evidence>
<evidence type="ECO:0000313" key="2">
    <source>
        <dbReference type="EMBL" id="MCW9708126.1"/>
    </source>
</evidence>
<dbReference type="EMBL" id="JAGGJA010000010">
    <property type="protein sequence ID" value="MCW9708126.1"/>
    <property type="molecule type" value="Genomic_DNA"/>
</dbReference>
<dbReference type="RefSeq" id="WP_265766912.1">
    <property type="nucleotide sequence ID" value="NZ_JAGGJA010000010.1"/>
</dbReference>
<feature type="transmembrane region" description="Helical" evidence="1">
    <location>
        <begin position="22"/>
        <end position="47"/>
    </location>
</feature>
<keyword evidence="1" id="KW-1133">Transmembrane helix</keyword>
<organism evidence="2 3">
    <name type="scientific">Fodinibius salsisoli</name>
    <dbReference type="NCBI Taxonomy" id="2820877"/>
    <lineage>
        <taxon>Bacteria</taxon>
        <taxon>Pseudomonadati</taxon>
        <taxon>Balneolota</taxon>
        <taxon>Balneolia</taxon>
        <taxon>Balneolales</taxon>
        <taxon>Balneolaceae</taxon>
        <taxon>Fodinibius</taxon>
    </lineage>
</organism>
<accession>A0ABT3PQL9</accession>
<dbReference type="Proteomes" id="UP001207918">
    <property type="component" value="Unassembled WGS sequence"/>
</dbReference>